<keyword evidence="3" id="KW-1185">Reference proteome</keyword>
<evidence type="ECO:0000256" key="1">
    <source>
        <dbReference type="SAM" id="MobiDB-lite"/>
    </source>
</evidence>
<comment type="caution">
    <text evidence="2">The sequence shown here is derived from an EMBL/GenBank/DDBJ whole genome shotgun (WGS) entry which is preliminary data.</text>
</comment>
<gene>
    <name evidence="2" type="ORF">ACFQ2F_05730</name>
</gene>
<evidence type="ECO:0000313" key="3">
    <source>
        <dbReference type="Proteomes" id="UP001597102"/>
    </source>
</evidence>
<reference evidence="3" key="1">
    <citation type="journal article" date="2019" name="Int. J. Syst. Evol. Microbiol.">
        <title>The Global Catalogue of Microorganisms (GCM) 10K type strain sequencing project: providing services to taxonomists for standard genome sequencing and annotation.</title>
        <authorList>
            <consortium name="The Broad Institute Genomics Platform"/>
            <consortium name="The Broad Institute Genome Sequencing Center for Infectious Disease"/>
            <person name="Wu L."/>
            <person name="Ma J."/>
        </authorList>
    </citation>
    <scope>NUCLEOTIDE SEQUENCE [LARGE SCALE GENOMIC DNA]</scope>
    <source>
        <strain evidence="3">CCUG 61697</strain>
    </source>
</reference>
<dbReference type="Proteomes" id="UP001597102">
    <property type="component" value="Unassembled WGS sequence"/>
</dbReference>
<proteinExistence type="predicted"/>
<dbReference type="RefSeq" id="WP_379087021.1">
    <property type="nucleotide sequence ID" value="NZ_JBHTJO010000001.1"/>
</dbReference>
<feature type="compositionally biased region" description="Basic residues" evidence="1">
    <location>
        <begin position="72"/>
        <end position="82"/>
    </location>
</feature>
<feature type="region of interest" description="Disordered" evidence="1">
    <location>
        <begin position="56"/>
        <end position="82"/>
    </location>
</feature>
<evidence type="ECO:0000313" key="2">
    <source>
        <dbReference type="EMBL" id="MFD0986592.1"/>
    </source>
</evidence>
<dbReference type="EMBL" id="JBHTJO010000001">
    <property type="protein sequence ID" value="MFD0986592.1"/>
    <property type="molecule type" value="Genomic_DNA"/>
</dbReference>
<protein>
    <recommendedName>
        <fullName evidence="4">Transcriptional regulator</fullName>
    </recommendedName>
</protein>
<name>A0ABW3J8D2_9HYPH</name>
<accession>A0ABW3J8D2</accession>
<organism evidence="2 3">
    <name type="scientific">Methyloligella solikamskensis</name>
    <dbReference type="NCBI Taxonomy" id="1177756"/>
    <lineage>
        <taxon>Bacteria</taxon>
        <taxon>Pseudomonadati</taxon>
        <taxon>Pseudomonadota</taxon>
        <taxon>Alphaproteobacteria</taxon>
        <taxon>Hyphomicrobiales</taxon>
        <taxon>Hyphomicrobiaceae</taxon>
        <taxon>Methyloligella</taxon>
    </lineage>
</organism>
<evidence type="ECO:0008006" key="4">
    <source>
        <dbReference type="Google" id="ProtNLM"/>
    </source>
</evidence>
<sequence length="82" mass="9066">MTKSSLARLSAAKLKGEALFERRLAPQELIKQERQVASDAISAKTERLRALRLAREAAEKQDAPIPGPGSVARKKVRRSKQT</sequence>